<comment type="caution">
    <text evidence="2">The sequence shown here is derived from an EMBL/GenBank/DDBJ whole genome shotgun (WGS) entry which is preliminary data.</text>
</comment>
<reference evidence="2 3" key="1">
    <citation type="submission" date="2019-10" db="EMBL/GenBank/DDBJ databases">
        <authorList>
            <person name="Palmer J.M."/>
        </authorList>
    </citation>
    <scope>NUCLEOTIDE SEQUENCE [LARGE SCALE GENOMIC DNA]</scope>
    <source>
        <strain evidence="2 3">TWF694</strain>
    </source>
</reference>
<evidence type="ECO:0000313" key="2">
    <source>
        <dbReference type="EMBL" id="KAK6544211.1"/>
    </source>
</evidence>
<sequence>MKISTILFAAACVGTASASVACNAACTKMPCFSVWCAAKNYRTTVEKWFTFVATEHAAAVTVTTTCKETVTVAGQGATVTAQGATVTVTATGAAPAAETVTVTATGAAGAPETTTVTINTCSSAGDDGGY</sequence>
<keyword evidence="1" id="KW-0732">Signal</keyword>
<organism evidence="2 3">
    <name type="scientific">Orbilia ellipsospora</name>
    <dbReference type="NCBI Taxonomy" id="2528407"/>
    <lineage>
        <taxon>Eukaryota</taxon>
        <taxon>Fungi</taxon>
        <taxon>Dikarya</taxon>
        <taxon>Ascomycota</taxon>
        <taxon>Pezizomycotina</taxon>
        <taxon>Orbiliomycetes</taxon>
        <taxon>Orbiliales</taxon>
        <taxon>Orbiliaceae</taxon>
        <taxon>Orbilia</taxon>
    </lineage>
</organism>
<protein>
    <submittedName>
        <fullName evidence="2">Uncharacterized protein</fullName>
    </submittedName>
</protein>
<dbReference type="EMBL" id="JAVHJO010000001">
    <property type="protein sequence ID" value="KAK6544211.1"/>
    <property type="molecule type" value="Genomic_DNA"/>
</dbReference>
<name>A0AAV9XRI4_9PEZI</name>
<keyword evidence="3" id="KW-1185">Reference proteome</keyword>
<evidence type="ECO:0000256" key="1">
    <source>
        <dbReference type="SAM" id="SignalP"/>
    </source>
</evidence>
<gene>
    <name evidence="2" type="ORF">TWF694_000914</name>
</gene>
<accession>A0AAV9XRI4</accession>
<feature type="chain" id="PRO_5043586687" evidence="1">
    <location>
        <begin position="19"/>
        <end position="130"/>
    </location>
</feature>
<dbReference type="Proteomes" id="UP001365542">
    <property type="component" value="Unassembled WGS sequence"/>
</dbReference>
<evidence type="ECO:0000313" key="3">
    <source>
        <dbReference type="Proteomes" id="UP001365542"/>
    </source>
</evidence>
<proteinExistence type="predicted"/>
<dbReference type="AlphaFoldDB" id="A0AAV9XRI4"/>
<feature type="signal peptide" evidence="1">
    <location>
        <begin position="1"/>
        <end position="18"/>
    </location>
</feature>
<dbReference type="PROSITE" id="PS51257">
    <property type="entry name" value="PROKAR_LIPOPROTEIN"/>
    <property type="match status" value="1"/>
</dbReference>